<proteinExistence type="predicted"/>
<sequence>MAAQHAHDYRLPRLKLGHVTPAPGSPAIGFVTNLRLANAGRTLIGDLESIPAALARRLPVEYPDRSIEGVFRDGPHRFRLIGLALLGAEQPAVGGMTSLRGLAVAASLARNNPTRPSGWVSR</sequence>
<evidence type="ECO:0000313" key="1">
    <source>
        <dbReference type="EMBL" id="PAY24652.1"/>
    </source>
</evidence>
<dbReference type="EMBL" id="NTGA01000004">
    <property type="protein sequence ID" value="PAY24652.1"/>
    <property type="molecule type" value="Genomic_DNA"/>
</dbReference>
<organism evidence="1 2">
    <name type="scientific">Dietzia natronolimnaea</name>
    <dbReference type="NCBI Taxonomy" id="161920"/>
    <lineage>
        <taxon>Bacteria</taxon>
        <taxon>Bacillati</taxon>
        <taxon>Actinomycetota</taxon>
        <taxon>Actinomycetes</taxon>
        <taxon>Mycobacteriales</taxon>
        <taxon>Dietziaceae</taxon>
        <taxon>Dietzia</taxon>
    </lineage>
</organism>
<dbReference type="RefSeq" id="WP_095717112.1">
    <property type="nucleotide sequence ID" value="NZ_NTGA01000004.1"/>
</dbReference>
<dbReference type="Proteomes" id="UP000218810">
    <property type="component" value="Unassembled WGS sequence"/>
</dbReference>
<keyword evidence="2" id="KW-1185">Reference proteome</keyword>
<comment type="caution">
    <text evidence="1">The sequence shown here is derived from an EMBL/GenBank/DDBJ whole genome shotgun (WGS) entry which is preliminary data.</text>
</comment>
<protein>
    <submittedName>
        <fullName evidence="1">Uncharacterized protein</fullName>
    </submittedName>
</protein>
<reference evidence="2" key="1">
    <citation type="submission" date="2017-09" db="EMBL/GenBank/DDBJ databases">
        <authorList>
            <person name="Zhang Y."/>
            <person name="Huang X."/>
            <person name="Liu J."/>
            <person name="Lu L."/>
            <person name="Peng K."/>
        </authorList>
    </citation>
    <scope>NUCLEOTIDE SEQUENCE [LARGE SCALE GENOMIC DNA]</scope>
    <source>
        <strain evidence="2">S-XJ-1</strain>
    </source>
</reference>
<gene>
    <name evidence="1" type="ORF">CEY15_02325</name>
</gene>
<evidence type="ECO:0000313" key="2">
    <source>
        <dbReference type="Proteomes" id="UP000218810"/>
    </source>
</evidence>
<dbReference type="OrthoDB" id="4419617at2"/>
<name>A0A2A2WTU7_9ACTN</name>
<dbReference type="AlphaFoldDB" id="A0A2A2WTU7"/>
<accession>A0A2A2WTU7</accession>